<evidence type="ECO:0000256" key="2">
    <source>
        <dbReference type="ARBA" id="ARBA00022500"/>
    </source>
</evidence>
<evidence type="ECO:0000313" key="8">
    <source>
        <dbReference type="Proteomes" id="UP000533954"/>
    </source>
</evidence>
<organism evidence="7 8">
    <name type="scientific">Eudromia elegans</name>
    <name type="common">Elegant crested-tinamou</name>
    <dbReference type="NCBI Taxonomy" id="8805"/>
    <lineage>
        <taxon>Eukaryota</taxon>
        <taxon>Metazoa</taxon>
        <taxon>Chordata</taxon>
        <taxon>Craniata</taxon>
        <taxon>Vertebrata</taxon>
        <taxon>Euteleostomi</taxon>
        <taxon>Archelosauria</taxon>
        <taxon>Archosauria</taxon>
        <taxon>Dinosauria</taxon>
        <taxon>Saurischia</taxon>
        <taxon>Theropoda</taxon>
        <taxon>Coelurosauria</taxon>
        <taxon>Aves</taxon>
        <taxon>Palaeognathae</taxon>
        <taxon>Tinamiformes</taxon>
        <taxon>Tinamidae</taxon>
        <taxon>Eudromia</taxon>
    </lineage>
</organism>
<dbReference type="AlphaFoldDB" id="A0A7K7V249"/>
<dbReference type="GO" id="GO:0030335">
    <property type="term" value="P:positive regulation of cell migration"/>
    <property type="evidence" value="ECO:0007669"/>
    <property type="project" value="TreeGrafter"/>
</dbReference>
<keyword evidence="2" id="KW-0145">Chemotaxis</keyword>
<comment type="caution">
    <text evidence="7">The sequence shown here is derived from an EMBL/GenBank/DDBJ whole genome shotgun (WGS) entry which is preliminary data.</text>
</comment>
<feature type="domain" description="Chemokine interleukin-8-like" evidence="6">
    <location>
        <begin position="29"/>
        <end position="87"/>
    </location>
</feature>
<dbReference type="GO" id="GO:0006954">
    <property type="term" value="P:inflammatory response"/>
    <property type="evidence" value="ECO:0007669"/>
    <property type="project" value="TreeGrafter"/>
</dbReference>
<dbReference type="GO" id="GO:0005615">
    <property type="term" value="C:extracellular space"/>
    <property type="evidence" value="ECO:0007669"/>
    <property type="project" value="UniProtKB-KW"/>
</dbReference>
<evidence type="ECO:0000259" key="6">
    <source>
        <dbReference type="SMART" id="SM00199"/>
    </source>
</evidence>
<sequence>MKGSVAVFIVLLIAASFSQTFSAPDGPDLPDCCYSYTSHKLPKRLISRHYSTSSSCSLRAVVFVTKKGVAVCANPSDPWVQSHLRNSKQN</sequence>
<dbReference type="EMBL" id="VZSX01000035">
    <property type="protein sequence ID" value="NXA35377.1"/>
    <property type="molecule type" value="Genomic_DNA"/>
</dbReference>
<dbReference type="GO" id="GO:0070098">
    <property type="term" value="P:chemokine-mediated signaling pathway"/>
    <property type="evidence" value="ECO:0007669"/>
    <property type="project" value="TreeGrafter"/>
</dbReference>
<evidence type="ECO:0000256" key="5">
    <source>
        <dbReference type="SAM" id="SignalP"/>
    </source>
</evidence>
<dbReference type="Gene3D" id="2.40.50.40">
    <property type="match status" value="1"/>
</dbReference>
<feature type="non-terminal residue" evidence="7">
    <location>
        <position position="90"/>
    </location>
</feature>
<feature type="signal peptide" evidence="5">
    <location>
        <begin position="1"/>
        <end position="22"/>
    </location>
</feature>
<accession>A0A7K7V249</accession>
<evidence type="ECO:0000256" key="1">
    <source>
        <dbReference type="ARBA" id="ARBA00010868"/>
    </source>
</evidence>
<dbReference type="InterPro" id="IPR036048">
    <property type="entry name" value="Interleukin_8-like_sf"/>
</dbReference>
<dbReference type="InterPro" id="IPR039809">
    <property type="entry name" value="Chemokine_b/g/d"/>
</dbReference>
<feature type="non-terminal residue" evidence="7">
    <location>
        <position position="1"/>
    </location>
</feature>
<dbReference type="SUPFAM" id="SSF54117">
    <property type="entry name" value="Interleukin 8-like chemokines"/>
    <property type="match status" value="1"/>
</dbReference>
<dbReference type="CDD" id="cd00272">
    <property type="entry name" value="Chemokine_CC"/>
    <property type="match status" value="1"/>
</dbReference>
<protein>
    <submittedName>
        <fullName evidence="7">CCL14 protein</fullName>
    </submittedName>
</protein>
<keyword evidence="4 5" id="KW-0732">Signal</keyword>
<dbReference type="PANTHER" id="PTHR12015:SF103">
    <property type="entry name" value="C-C MOTIF CHEMOKINE 4-RELATED"/>
    <property type="match status" value="1"/>
</dbReference>
<name>A0A7K7V249_EUDEL</name>
<proteinExistence type="inferred from homology"/>
<dbReference type="Pfam" id="PF00048">
    <property type="entry name" value="IL8"/>
    <property type="match status" value="1"/>
</dbReference>
<keyword evidence="8" id="KW-1185">Reference proteome</keyword>
<evidence type="ECO:0000256" key="3">
    <source>
        <dbReference type="ARBA" id="ARBA00022514"/>
    </source>
</evidence>
<dbReference type="FunFam" id="2.40.50.40:FF:000002">
    <property type="entry name" value="C-C motif chemokine"/>
    <property type="match status" value="1"/>
</dbReference>
<comment type="similarity">
    <text evidence="1">Belongs to the intercrine beta (chemokine CC) family.</text>
</comment>
<reference evidence="7 8" key="1">
    <citation type="submission" date="2019-09" db="EMBL/GenBank/DDBJ databases">
        <title>Bird 10,000 Genomes (B10K) Project - Family phase.</title>
        <authorList>
            <person name="Zhang G."/>
        </authorList>
    </citation>
    <scope>NUCLEOTIDE SEQUENCE [LARGE SCALE GENOMIC DNA]</scope>
    <source>
        <strain evidence="7">B10K-LSUMZ-16893</strain>
    </source>
</reference>
<dbReference type="Proteomes" id="UP000533954">
    <property type="component" value="Unassembled WGS sequence"/>
</dbReference>
<keyword evidence="3" id="KW-0202">Cytokine</keyword>
<dbReference type="OrthoDB" id="9447832at2759"/>
<dbReference type="PANTHER" id="PTHR12015">
    <property type="entry name" value="SMALL INDUCIBLE CYTOKINE A"/>
    <property type="match status" value="1"/>
</dbReference>
<dbReference type="GO" id="GO:0061844">
    <property type="term" value="P:antimicrobial humoral immune response mediated by antimicrobial peptide"/>
    <property type="evidence" value="ECO:0007669"/>
    <property type="project" value="TreeGrafter"/>
</dbReference>
<evidence type="ECO:0000313" key="7">
    <source>
        <dbReference type="EMBL" id="NXA35377.1"/>
    </source>
</evidence>
<dbReference type="GO" id="GO:0048020">
    <property type="term" value="F:CCR chemokine receptor binding"/>
    <property type="evidence" value="ECO:0007669"/>
    <property type="project" value="TreeGrafter"/>
</dbReference>
<gene>
    <name evidence="7" type="primary">Ccl14</name>
    <name evidence="7" type="ORF">EUDELE_R08793</name>
</gene>
<dbReference type="SMART" id="SM00199">
    <property type="entry name" value="SCY"/>
    <property type="match status" value="1"/>
</dbReference>
<evidence type="ECO:0000256" key="4">
    <source>
        <dbReference type="ARBA" id="ARBA00022729"/>
    </source>
</evidence>
<dbReference type="InterPro" id="IPR001811">
    <property type="entry name" value="Chemokine_IL8-like_dom"/>
</dbReference>
<dbReference type="GO" id="GO:0008009">
    <property type="term" value="F:chemokine activity"/>
    <property type="evidence" value="ECO:0007669"/>
    <property type="project" value="InterPro"/>
</dbReference>
<dbReference type="GO" id="GO:0048245">
    <property type="term" value="P:eosinophil chemotaxis"/>
    <property type="evidence" value="ECO:0007669"/>
    <property type="project" value="TreeGrafter"/>
</dbReference>
<feature type="chain" id="PRO_5029465712" evidence="5">
    <location>
        <begin position="23"/>
        <end position="90"/>
    </location>
</feature>